<accession>A0AAV2Q2F1</accession>
<keyword evidence="1" id="KW-0472">Membrane</keyword>
<sequence>MPSKPMSEAAGIATGRVLGMMAEAVVIAIAGGRRWLWRWWLQRVLAADGDGNTYYLVLDLMAITASSPMAANTVSCISSPLSNLDLISLARLGSSGTLMSSRMSP</sequence>
<dbReference type="Proteomes" id="UP001497623">
    <property type="component" value="Unassembled WGS sequence"/>
</dbReference>
<keyword evidence="3" id="KW-1185">Reference proteome</keyword>
<feature type="non-terminal residue" evidence="2">
    <location>
        <position position="105"/>
    </location>
</feature>
<evidence type="ECO:0000256" key="1">
    <source>
        <dbReference type="SAM" id="Phobius"/>
    </source>
</evidence>
<feature type="transmembrane region" description="Helical" evidence="1">
    <location>
        <begin position="12"/>
        <end position="32"/>
    </location>
</feature>
<reference evidence="2 3" key="1">
    <citation type="submission" date="2024-05" db="EMBL/GenBank/DDBJ databases">
        <authorList>
            <person name="Wallberg A."/>
        </authorList>
    </citation>
    <scope>NUCLEOTIDE SEQUENCE [LARGE SCALE GENOMIC DNA]</scope>
</reference>
<organism evidence="2 3">
    <name type="scientific">Meganyctiphanes norvegica</name>
    <name type="common">Northern krill</name>
    <name type="synonym">Thysanopoda norvegica</name>
    <dbReference type="NCBI Taxonomy" id="48144"/>
    <lineage>
        <taxon>Eukaryota</taxon>
        <taxon>Metazoa</taxon>
        <taxon>Ecdysozoa</taxon>
        <taxon>Arthropoda</taxon>
        <taxon>Crustacea</taxon>
        <taxon>Multicrustacea</taxon>
        <taxon>Malacostraca</taxon>
        <taxon>Eumalacostraca</taxon>
        <taxon>Eucarida</taxon>
        <taxon>Euphausiacea</taxon>
        <taxon>Euphausiidae</taxon>
        <taxon>Meganyctiphanes</taxon>
    </lineage>
</organism>
<gene>
    <name evidence="2" type="ORF">MNOR_LOCUS6208</name>
</gene>
<keyword evidence="1" id="KW-1133">Transmembrane helix</keyword>
<evidence type="ECO:0000313" key="2">
    <source>
        <dbReference type="EMBL" id="CAL4067122.1"/>
    </source>
</evidence>
<proteinExistence type="predicted"/>
<protein>
    <submittedName>
        <fullName evidence="2">Uncharacterized protein</fullName>
    </submittedName>
</protein>
<dbReference type="EMBL" id="CAXKWB010002531">
    <property type="protein sequence ID" value="CAL4067122.1"/>
    <property type="molecule type" value="Genomic_DNA"/>
</dbReference>
<dbReference type="AlphaFoldDB" id="A0AAV2Q2F1"/>
<name>A0AAV2Q2F1_MEGNR</name>
<evidence type="ECO:0000313" key="3">
    <source>
        <dbReference type="Proteomes" id="UP001497623"/>
    </source>
</evidence>
<keyword evidence="1" id="KW-0812">Transmembrane</keyword>
<comment type="caution">
    <text evidence="2">The sequence shown here is derived from an EMBL/GenBank/DDBJ whole genome shotgun (WGS) entry which is preliminary data.</text>
</comment>